<dbReference type="CDD" id="cd17895">
    <property type="entry name" value="AGPR_1_N"/>
    <property type="match status" value="1"/>
</dbReference>
<comment type="catalytic activity">
    <reaction evidence="6 7">
        <text>N-acetyl-L-glutamate 5-semialdehyde + phosphate + NADP(+) = N-acetyl-L-glutamyl 5-phosphate + NADPH + H(+)</text>
        <dbReference type="Rhea" id="RHEA:21588"/>
        <dbReference type="ChEBI" id="CHEBI:15378"/>
        <dbReference type="ChEBI" id="CHEBI:29123"/>
        <dbReference type="ChEBI" id="CHEBI:43474"/>
        <dbReference type="ChEBI" id="CHEBI:57783"/>
        <dbReference type="ChEBI" id="CHEBI:57936"/>
        <dbReference type="ChEBI" id="CHEBI:58349"/>
        <dbReference type="EC" id="1.2.1.38"/>
    </reaction>
</comment>
<sequence length="344" mass="37582">MINVSVIGATGYVGAELLRLLSAHPGVQINKAVSKSFAGKKLHDIYANFLPERELELQESGGKFGADDFVFLCLPHGQSLVAAPPLLKKGHKVIDLSGDFRYDNTDIYEKWYGISHSAKKENREAVYGLPEFFGAEVKKANFTSNPGCYTTTSILALAPLLKEGLICEKGIVIDAKSGVTGAGRKEKLAFSYCETAGNFKAYSVPLHRHTSEIEEQLSKLSRKDVCLLFTPHLLPVKRGILATVYADLMEGVTPETVTAAYEKYYADAPFTHVLPHGKLPELKYVVGSNNCMIGFEVSPRTGKIIVVSCTDNLIKGAAGQAVQNFNLMNGFDETLGLPRTAWYL</sequence>
<name>A0A136Q872_9FIRM</name>
<dbReference type="InterPro" id="IPR058924">
    <property type="entry name" value="AGPR_dimerisation_dom"/>
</dbReference>
<comment type="function">
    <text evidence="7">Catalyzes the NADPH-dependent reduction of N-acetyl-5-glutamyl phosphate to yield N-acetyl-L-glutamate 5-semialdehyde.</text>
</comment>
<dbReference type="GO" id="GO:0070401">
    <property type="term" value="F:NADP+ binding"/>
    <property type="evidence" value="ECO:0007669"/>
    <property type="project" value="InterPro"/>
</dbReference>
<dbReference type="NCBIfam" id="TIGR01850">
    <property type="entry name" value="argC"/>
    <property type="match status" value="1"/>
</dbReference>
<dbReference type="AlphaFoldDB" id="A0A136Q872"/>
<evidence type="ECO:0000259" key="8">
    <source>
        <dbReference type="SMART" id="SM00859"/>
    </source>
</evidence>
<dbReference type="PATRIC" id="fig|626937.4.peg.264"/>
<keyword evidence="10" id="KW-1185">Reference proteome</keyword>
<dbReference type="EC" id="1.2.1.38" evidence="7"/>
<keyword evidence="7" id="KW-0963">Cytoplasm</keyword>
<evidence type="ECO:0000313" key="10">
    <source>
        <dbReference type="Proteomes" id="UP000070366"/>
    </source>
</evidence>
<dbReference type="UniPathway" id="UPA00068">
    <property type="reaction ID" value="UER00108"/>
</dbReference>
<comment type="subcellular location">
    <subcellularLocation>
        <location evidence="7">Cytoplasm</location>
    </subcellularLocation>
</comment>
<evidence type="ECO:0000256" key="5">
    <source>
        <dbReference type="ARBA" id="ARBA00023002"/>
    </source>
</evidence>
<evidence type="ECO:0000256" key="6">
    <source>
        <dbReference type="ARBA" id="ARBA00050557"/>
    </source>
</evidence>
<dbReference type="GO" id="GO:0051287">
    <property type="term" value="F:NAD binding"/>
    <property type="evidence" value="ECO:0007669"/>
    <property type="project" value="InterPro"/>
</dbReference>
<feature type="active site" evidence="7">
    <location>
        <position position="148"/>
    </location>
</feature>
<dbReference type="CDD" id="cd23934">
    <property type="entry name" value="AGPR_1_C"/>
    <property type="match status" value="1"/>
</dbReference>
<dbReference type="HAMAP" id="MF_00150">
    <property type="entry name" value="ArgC_type1"/>
    <property type="match status" value="1"/>
</dbReference>
<evidence type="ECO:0000256" key="1">
    <source>
        <dbReference type="ARBA" id="ARBA00004862"/>
    </source>
</evidence>
<dbReference type="SUPFAM" id="SSF51735">
    <property type="entry name" value="NAD(P)-binding Rossmann-fold domains"/>
    <property type="match status" value="1"/>
</dbReference>
<dbReference type="OrthoDB" id="9801289at2"/>
<dbReference type="STRING" id="626937.HMPREF3293_00261"/>
<dbReference type="GO" id="GO:0005737">
    <property type="term" value="C:cytoplasm"/>
    <property type="evidence" value="ECO:0007669"/>
    <property type="project" value="UniProtKB-SubCell"/>
</dbReference>
<dbReference type="EMBL" id="LSZW01000023">
    <property type="protein sequence ID" value="KXK66873.1"/>
    <property type="molecule type" value="Genomic_DNA"/>
</dbReference>
<protein>
    <recommendedName>
        <fullName evidence="7">N-acetyl-gamma-glutamyl-phosphate reductase</fullName>
        <shortName evidence="7">AGPR</shortName>
        <ecNumber evidence="7">1.2.1.38</ecNumber>
    </recommendedName>
    <alternativeName>
        <fullName evidence="7">N-acetyl-glutamate semialdehyde dehydrogenase</fullName>
        <shortName evidence="7">NAGSA dehydrogenase</shortName>
    </alternativeName>
</protein>
<dbReference type="SUPFAM" id="SSF55347">
    <property type="entry name" value="Glyceraldehyde-3-phosphate dehydrogenase-like, C-terminal domain"/>
    <property type="match status" value="1"/>
</dbReference>
<feature type="domain" description="Semialdehyde dehydrogenase NAD-binding" evidence="8">
    <location>
        <begin position="3"/>
        <end position="140"/>
    </location>
</feature>
<keyword evidence="4 7" id="KW-0521">NADP</keyword>
<dbReference type="GO" id="GO:0003942">
    <property type="term" value="F:N-acetyl-gamma-glutamyl-phosphate reductase activity"/>
    <property type="evidence" value="ECO:0007669"/>
    <property type="project" value="UniProtKB-UniRule"/>
</dbReference>
<proteinExistence type="inferred from homology"/>
<dbReference type="Proteomes" id="UP000070366">
    <property type="component" value="Unassembled WGS sequence"/>
</dbReference>
<dbReference type="SMART" id="SM00859">
    <property type="entry name" value="Semialdhyde_dh"/>
    <property type="match status" value="1"/>
</dbReference>
<dbReference type="RefSeq" id="WP_066523389.1">
    <property type="nucleotide sequence ID" value="NZ_CABMOF010000017.1"/>
</dbReference>
<dbReference type="InterPro" id="IPR000706">
    <property type="entry name" value="AGPR_type-1"/>
</dbReference>
<comment type="pathway">
    <text evidence="1 7">Amino-acid biosynthesis; L-arginine biosynthesis; N(2)-acetyl-L-ornithine from L-glutamate: step 3/4.</text>
</comment>
<gene>
    <name evidence="7" type="primary">argC</name>
    <name evidence="9" type="ORF">HMPREF3293_00261</name>
</gene>
<evidence type="ECO:0000256" key="2">
    <source>
        <dbReference type="ARBA" id="ARBA00022571"/>
    </source>
</evidence>
<dbReference type="InterPro" id="IPR050085">
    <property type="entry name" value="AGPR"/>
</dbReference>
<dbReference type="Gene3D" id="3.40.50.720">
    <property type="entry name" value="NAD(P)-binding Rossmann-like Domain"/>
    <property type="match status" value="1"/>
</dbReference>
<comment type="caution">
    <text evidence="9">The sequence shown here is derived from an EMBL/GenBank/DDBJ whole genome shotgun (WGS) entry which is preliminary data.</text>
</comment>
<accession>A0A136Q872</accession>
<organism evidence="9 10">
    <name type="scientific">Christensenella minuta</name>
    <dbReference type="NCBI Taxonomy" id="626937"/>
    <lineage>
        <taxon>Bacteria</taxon>
        <taxon>Bacillati</taxon>
        <taxon>Bacillota</taxon>
        <taxon>Clostridia</taxon>
        <taxon>Christensenellales</taxon>
        <taxon>Christensenellaceae</taxon>
        <taxon>Christensenella</taxon>
    </lineage>
</organism>
<evidence type="ECO:0000313" key="9">
    <source>
        <dbReference type="EMBL" id="KXK66873.1"/>
    </source>
</evidence>
<dbReference type="PANTHER" id="PTHR32338:SF10">
    <property type="entry name" value="N-ACETYL-GAMMA-GLUTAMYL-PHOSPHATE REDUCTASE, CHLOROPLASTIC-RELATED"/>
    <property type="match status" value="1"/>
</dbReference>
<keyword evidence="5 7" id="KW-0560">Oxidoreductase</keyword>
<evidence type="ECO:0000256" key="3">
    <source>
        <dbReference type="ARBA" id="ARBA00022605"/>
    </source>
</evidence>
<keyword evidence="2 7" id="KW-0055">Arginine biosynthesis</keyword>
<dbReference type="InterPro" id="IPR000534">
    <property type="entry name" value="Semialdehyde_DH_NAD-bd"/>
</dbReference>
<dbReference type="FunFam" id="3.30.360.10:FF:000014">
    <property type="entry name" value="N-acetyl-gamma-glutamyl-phosphate reductase"/>
    <property type="match status" value="1"/>
</dbReference>
<dbReference type="Gene3D" id="3.30.360.10">
    <property type="entry name" value="Dihydrodipicolinate Reductase, domain 2"/>
    <property type="match status" value="1"/>
</dbReference>
<dbReference type="GO" id="GO:0006526">
    <property type="term" value="P:L-arginine biosynthetic process"/>
    <property type="evidence" value="ECO:0007669"/>
    <property type="project" value="UniProtKB-UniRule"/>
</dbReference>
<dbReference type="InterPro" id="IPR036291">
    <property type="entry name" value="NAD(P)-bd_dom_sf"/>
</dbReference>
<dbReference type="KEGG" id="cmiu:B1H56_06665"/>
<keyword evidence="3 7" id="KW-0028">Amino-acid biosynthesis</keyword>
<reference evidence="9 10" key="1">
    <citation type="submission" date="2016-02" db="EMBL/GenBank/DDBJ databases">
        <authorList>
            <person name="Wen L."/>
            <person name="He K."/>
            <person name="Yang H."/>
        </authorList>
    </citation>
    <scope>NUCLEOTIDE SEQUENCE [LARGE SCALE GENOMIC DNA]</scope>
    <source>
        <strain evidence="9 10">DSM 22607</strain>
    </source>
</reference>
<dbReference type="PANTHER" id="PTHR32338">
    <property type="entry name" value="N-ACETYL-GAMMA-GLUTAMYL-PHOSPHATE REDUCTASE, CHLOROPLASTIC-RELATED-RELATED"/>
    <property type="match status" value="1"/>
</dbReference>
<evidence type="ECO:0000256" key="4">
    <source>
        <dbReference type="ARBA" id="ARBA00022857"/>
    </source>
</evidence>
<evidence type="ECO:0000256" key="7">
    <source>
        <dbReference type="HAMAP-Rule" id="MF_00150"/>
    </source>
</evidence>
<comment type="similarity">
    <text evidence="7">Belongs to the NAGSA dehydrogenase family. Type 1 subfamily.</text>
</comment>
<dbReference type="Pfam" id="PF22698">
    <property type="entry name" value="Semialdhyde_dhC_1"/>
    <property type="match status" value="1"/>
</dbReference>
<dbReference type="Pfam" id="PF01118">
    <property type="entry name" value="Semialdhyde_dh"/>
    <property type="match status" value="1"/>
</dbReference>